<evidence type="ECO:0000313" key="2">
    <source>
        <dbReference type="EMBL" id="KAH7138878.1"/>
    </source>
</evidence>
<feature type="domain" description="Heterokaryon incompatibility" evidence="1">
    <location>
        <begin position="244"/>
        <end position="392"/>
    </location>
</feature>
<sequence>MYQVARTGISPPHSCPHCSQFVLYLFDTHSEHRTDKPIWNHPNPSQTRLALSLFGEDDFRSLEWTQHRESFFTSTNGISFFPASIDDLAVFEQDGCLLARRFRQCLTNAASMGDLPSQYAIGVNTGTSYSLEFGYVDLETLRWEILLGDEDDEEPDNVYTILADRESQTATTVDNHAINPMPGAVTSIQKAKVWLQECLDNHESTCHEPDVGFVPTRLIRLLPHNNAITCRLQDMSSFEVTTPYAALSYCWGGDQTFKTTTETLSQYLISIDPQVLPQTLQDAIHVAYHLGLEHIWIDALCIVQNSSADKAIEIGRMARVYQNATITISATRAKAVWDGFLAPRAPLGSHLPDRVFSLPCQRESEKVGNIILVPSTFEGLDPLDARGWTFQERVLSPRVLDFGTLRTQYTCQALKTIVPSDGWSQHPIDRAYGSGLDARIMAELMSGQIKSRQEIFSLWRKVVEGFTARALSFETDKLPAIAGMAEGFSKLVPDNQYCAGLWSSDLPRSLIWSVSSMNIDSRLAEDKIAAPSWSWAAVGCPVKFDNLFTGADAVYSTKIESCSTQPLDERASFGGVKGGELLLNAHYRRARWVRESIYGSTNVLLAVDDGIPEHPEAITLGFRAGNSTHISFRPDAIEREFERDVRYALDVFLVLLGTIPPLSSMSTVFPSFFGLVLREVETVGEKRYRRVGLFQKTLNAVNFRNYVDWFEREAMILFCVI</sequence>
<dbReference type="PANTHER" id="PTHR33112">
    <property type="entry name" value="DOMAIN PROTEIN, PUTATIVE-RELATED"/>
    <property type="match status" value="1"/>
</dbReference>
<dbReference type="EMBL" id="JAGMWT010000001">
    <property type="protein sequence ID" value="KAH7138878.1"/>
    <property type="molecule type" value="Genomic_DNA"/>
</dbReference>
<reference evidence="2" key="1">
    <citation type="journal article" date="2021" name="Nat. Commun.">
        <title>Genetic determinants of endophytism in the Arabidopsis root mycobiome.</title>
        <authorList>
            <person name="Mesny F."/>
            <person name="Miyauchi S."/>
            <person name="Thiergart T."/>
            <person name="Pickel B."/>
            <person name="Atanasova L."/>
            <person name="Karlsson M."/>
            <person name="Huettel B."/>
            <person name="Barry K.W."/>
            <person name="Haridas S."/>
            <person name="Chen C."/>
            <person name="Bauer D."/>
            <person name="Andreopoulos W."/>
            <person name="Pangilinan J."/>
            <person name="LaButti K."/>
            <person name="Riley R."/>
            <person name="Lipzen A."/>
            <person name="Clum A."/>
            <person name="Drula E."/>
            <person name="Henrissat B."/>
            <person name="Kohler A."/>
            <person name="Grigoriev I.V."/>
            <person name="Martin F.M."/>
            <person name="Hacquard S."/>
        </authorList>
    </citation>
    <scope>NUCLEOTIDE SEQUENCE</scope>
    <source>
        <strain evidence="2">MPI-CAGE-CH-0243</strain>
    </source>
</reference>
<proteinExistence type="predicted"/>
<gene>
    <name evidence="2" type="ORF">B0J11DRAFT_574823</name>
</gene>
<organism evidence="2 3">
    <name type="scientific">Dendryphion nanum</name>
    <dbReference type="NCBI Taxonomy" id="256645"/>
    <lineage>
        <taxon>Eukaryota</taxon>
        <taxon>Fungi</taxon>
        <taxon>Dikarya</taxon>
        <taxon>Ascomycota</taxon>
        <taxon>Pezizomycotina</taxon>
        <taxon>Dothideomycetes</taxon>
        <taxon>Pleosporomycetidae</taxon>
        <taxon>Pleosporales</taxon>
        <taxon>Torulaceae</taxon>
        <taxon>Dendryphion</taxon>
    </lineage>
</organism>
<dbReference type="Proteomes" id="UP000700596">
    <property type="component" value="Unassembled WGS sequence"/>
</dbReference>
<dbReference type="InterPro" id="IPR010730">
    <property type="entry name" value="HET"/>
</dbReference>
<dbReference type="Pfam" id="PF06985">
    <property type="entry name" value="HET"/>
    <property type="match status" value="1"/>
</dbReference>
<protein>
    <submittedName>
        <fullName evidence="2">Heterokaryon incompatibility protein-domain-containing protein</fullName>
    </submittedName>
</protein>
<evidence type="ECO:0000313" key="3">
    <source>
        <dbReference type="Proteomes" id="UP000700596"/>
    </source>
</evidence>
<dbReference type="OrthoDB" id="5125733at2759"/>
<evidence type="ECO:0000259" key="1">
    <source>
        <dbReference type="Pfam" id="PF06985"/>
    </source>
</evidence>
<accession>A0A9P9EJZ6</accession>
<comment type="caution">
    <text evidence="2">The sequence shown here is derived from an EMBL/GenBank/DDBJ whole genome shotgun (WGS) entry which is preliminary data.</text>
</comment>
<keyword evidence="3" id="KW-1185">Reference proteome</keyword>
<dbReference type="AlphaFoldDB" id="A0A9P9EJZ6"/>
<dbReference type="PANTHER" id="PTHR33112:SF16">
    <property type="entry name" value="HETEROKARYON INCOMPATIBILITY DOMAIN-CONTAINING PROTEIN"/>
    <property type="match status" value="1"/>
</dbReference>
<name>A0A9P9EJZ6_9PLEO</name>